<dbReference type="PANTHER" id="PTHR36963">
    <property type="entry name" value="HELICASE"/>
    <property type="match status" value="1"/>
</dbReference>
<evidence type="ECO:0000313" key="2">
    <source>
        <dbReference type="Proteomes" id="UP000198287"/>
    </source>
</evidence>
<name>A0A226CYE6_FOLCA</name>
<gene>
    <name evidence="1" type="ORF">Fcan01_27718</name>
</gene>
<dbReference type="EMBL" id="LNIX01000056">
    <property type="protein sequence ID" value="OXA37497.1"/>
    <property type="molecule type" value="Genomic_DNA"/>
</dbReference>
<dbReference type="AlphaFoldDB" id="A0A226CYE6"/>
<organism evidence="1 2">
    <name type="scientific">Folsomia candida</name>
    <name type="common">Springtail</name>
    <dbReference type="NCBI Taxonomy" id="158441"/>
    <lineage>
        <taxon>Eukaryota</taxon>
        <taxon>Metazoa</taxon>
        <taxon>Ecdysozoa</taxon>
        <taxon>Arthropoda</taxon>
        <taxon>Hexapoda</taxon>
        <taxon>Collembola</taxon>
        <taxon>Entomobryomorpha</taxon>
        <taxon>Isotomoidea</taxon>
        <taxon>Isotomidae</taxon>
        <taxon>Proisotominae</taxon>
        <taxon>Folsomia</taxon>
    </lineage>
</organism>
<proteinExistence type="predicted"/>
<dbReference type="OrthoDB" id="6357876at2759"/>
<dbReference type="STRING" id="158441.A0A226CYE6"/>
<dbReference type="Proteomes" id="UP000198287">
    <property type="component" value="Unassembled WGS sequence"/>
</dbReference>
<reference evidence="1 2" key="1">
    <citation type="submission" date="2015-12" db="EMBL/GenBank/DDBJ databases">
        <title>The genome of Folsomia candida.</title>
        <authorList>
            <person name="Faddeeva A."/>
            <person name="Derks M.F."/>
            <person name="Anvar Y."/>
            <person name="Smit S."/>
            <person name="Van Straalen N."/>
            <person name="Roelofs D."/>
        </authorList>
    </citation>
    <scope>NUCLEOTIDE SEQUENCE [LARGE SCALE GENOMIC DNA]</scope>
    <source>
        <strain evidence="1 2">VU population</strain>
        <tissue evidence="1">Whole body</tissue>
    </source>
</reference>
<sequence>MLPSGIWKRLEIEITAGVNRGREPVVHPPKAGRYVENTVSQTVKSGLVTLFILCACPHRIGFCKGYTFGRKHRTILRVIVSVMSSVVEIGKFNSVGNYKMAGNWDIYDRFFDNISDNKANDYEDETRDVCFVVNMIGYVPFEAQGDEEPGVEGPAVEGKAVEGKAVEGPAVEGKAVEGPAVEGPAVEGKAVEGKAVEGKAVEGPAVEGPAVEGPAMEGPAVEGKAVEGPAVEGKAVEGKAVEGPAVEAVKATAVEAVNATAVEAVKATTVEAVKATAVEGKAVKATAKVAIASTPSVFTYSTRRTEAARKRVKIREVAFPDRLKESTRQIAPSLLTKLEKEGVLTQDKEKTHLSISFLLNTMYSVSYGDEGMGIYNHETFSNCQSSIPYRVSVAFWEPTWFRRKNEFVEVSDITKVVEYYQHLSVQEKLQFLAENEKTTPSHFKSFESTSKITTIRNNWLKTYERSTPWKRRAIWL</sequence>
<evidence type="ECO:0000313" key="1">
    <source>
        <dbReference type="EMBL" id="OXA37497.1"/>
    </source>
</evidence>
<dbReference type="PANTHER" id="PTHR36963:SF2">
    <property type="entry name" value="TNFR-CYS DOMAIN-CONTAINING PROTEIN"/>
    <property type="match status" value="1"/>
</dbReference>
<comment type="caution">
    <text evidence="1">The sequence shown here is derived from an EMBL/GenBank/DDBJ whole genome shotgun (WGS) entry which is preliminary data.</text>
</comment>
<protein>
    <submittedName>
        <fullName evidence="1">Serum response factor-binding protein 1</fullName>
    </submittedName>
</protein>
<keyword evidence="2" id="KW-1185">Reference proteome</keyword>
<accession>A0A226CYE6</accession>